<dbReference type="InterPro" id="IPR004401">
    <property type="entry name" value="YbaB/EbfC"/>
</dbReference>
<keyword evidence="4" id="KW-0809">Transit peptide</keyword>
<sequence>MAPLALTVSPTLMGPSATRVLCSRPSRPALRSRVPTLRTRALFGGGGGGDGQQGGGGNPFGNMANLMENLKKTQALVQQETAKVQEELAETEFEGFSEDETVRVVMTGNQVPVSVDVTQAAYDQGKEKLEALLLEASKEAHEKSVTGMKERMKVLAQTLGLPAQPGV</sequence>
<dbReference type="Gene3D" id="3.30.1310.10">
    <property type="entry name" value="Nucleoid-associated protein YbaB-like domain"/>
    <property type="match status" value="1"/>
</dbReference>
<evidence type="ECO:0000313" key="9">
    <source>
        <dbReference type="EMBL" id="CAD9207546.1"/>
    </source>
</evidence>
<dbReference type="GO" id="GO:0009507">
    <property type="term" value="C:chloroplast"/>
    <property type="evidence" value="ECO:0007669"/>
    <property type="project" value="UniProtKB-SubCell"/>
</dbReference>
<gene>
    <name evidence="8" type="ORF">TCHU04912_LOCUS9781</name>
    <name evidence="9" type="ORF">TCHU04912_LOCUS9782</name>
</gene>
<evidence type="ECO:0000256" key="1">
    <source>
        <dbReference type="ARBA" id="ARBA00004229"/>
    </source>
</evidence>
<evidence type="ECO:0000256" key="2">
    <source>
        <dbReference type="ARBA" id="ARBA00022528"/>
    </source>
</evidence>
<keyword evidence="5" id="KW-0238">DNA-binding</keyword>
<dbReference type="PANTHER" id="PTHR33449">
    <property type="entry name" value="NUCLEOID-ASSOCIATED PROTEIN YBAB"/>
    <property type="match status" value="1"/>
</dbReference>
<keyword evidence="2" id="KW-0150">Chloroplast</keyword>
<dbReference type="FunFam" id="3.30.1310.10:FF:000004">
    <property type="entry name" value="Nucleoid-associated protein, chloroplastic"/>
    <property type="match status" value="1"/>
</dbReference>
<protein>
    <recommendedName>
        <fullName evidence="10">Nucleoid-associated protein</fullName>
    </recommendedName>
</protein>
<evidence type="ECO:0000256" key="6">
    <source>
        <dbReference type="ARBA" id="ARBA00061665"/>
    </source>
</evidence>
<evidence type="ECO:0000256" key="5">
    <source>
        <dbReference type="ARBA" id="ARBA00023125"/>
    </source>
</evidence>
<feature type="coiled-coil region" evidence="7">
    <location>
        <begin position="63"/>
        <end position="90"/>
    </location>
</feature>
<dbReference type="InterPro" id="IPR036894">
    <property type="entry name" value="YbaB-like_sf"/>
</dbReference>
<accession>A0A6U1H5K5</accession>
<dbReference type="GO" id="GO:0003677">
    <property type="term" value="F:DNA binding"/>
    <property type="evidence" value="ECO:0007669"/>
    <property type="project" value="UniProtKB-KW"/>
</dbReference>
<comment type="subcellular location">
    <subcellularLocation>
        <location evidence="1">Plastid</location>
        <location evidence="1">Chloroplast</location>
    </subcellularLocation>
</comment>
<dbReference type="EMBL" id="HBGG01018952">
    <property type="protein sequence ID" value="CAD9207546.1"/>
    <property type="molecule type" value="Transcribed_RNA"/>
</dbReference>
<comment type="similarity">
    <text evidence="6">Belongs to the YbaB/EbfC family.</text>
</comment>
<dbReference type="PANTHER" id="PTHR33449:SF1">
    <property type="entry name" value="NUCLEOID-ASSOCIATED PROTEIN YBAB"/>
    <property type="match status" value="1"/>
</dbReference>
<evidence type="ECO:0000256" key="3">
    <source>
        <dbReference type="ARBA" id="ARBA00022640"/>
    </source>
</evidence>
<evidence type="ECO:0000313" key="8">
    <source>
        <dbReference type="EMBL" id="CAD9207545.1"/>
    </source>
</evidence>
<proteinExistence type="inferred from homology"/>
<name>A0A6U1H5K5_9CHLO</name>
<organism evidence="8">
    <name type="scientific">Tetraselmis chuii</name>
    <dbReference type="NCBI Taxonomy" id="63592"/>
    <lineage>
        <taxon>Eukaryota</taxon>
        <taxon>Viridiplantae</taxon>
        <taxon>Chlorophyta</taxon>
        <taxon>core chlorophytes</taxon>
        <taxon>Chlorodendrophyceae</taxon>
        <taxon>Chlorodendrales</taxon>
        <taxon>Chlorodendraceae</taxon>
        <taxon>Tetraselmis</taxon>
    </lineage>
</organism>
<evidence type="ECO:0008006" key="10">
    <source>
        <dbReference type="Google" id="ProtNLM"/>
    </source>
</evidence>
<dbReference type="AlphaFoldDB" id="A0A6U1H5K5"/>
<dbReference type="NCBIfam" id="TIGR00103">
    <property type="entry name" value="DNA_YbaB_EbfC"/>
    <property type="match status" value="1"/>
</dbReference>
<reference evidence="8" key="1">
    <citation type="submission" date="2021-01" db="EMBL/GenBank/DDBJ databases">
        <authorList>
            <person name="Corre E."/>
            <person name="Pelletier E."/>
            <person name="Niang G."/>
            <person name="Scheremetjew M."/>
            <person name="Finn R."/>
            <person name="Kale V."/>
            <person name="Holt S."/>
            <person name="Cochrane G."/>
            <person name="Meng A."/>
            <person name="Brown T."/>
            <person name="Cohen L."/>
        </authorList>
    </citation>
    <scope>NUCLEOTIDE SEQUENCE</scope>
    <source>
        <strain evidence="8">PLY429</strain>
    </source>
</reference>
<evidence type="ECO:0000256" key="4">
    <source>
        <dbReference type="ARBA" id="ARBA00022946"/>
    </source>
</evidence>
<dbReference type="SUPFAM" id="SSF82607">
    <property type="entry name" value="YbaB-like"/>
    <property type="match status" value="1"/>
</dbReference>
<dbReference type="Pfam" id="PF02575">
    <property type="entry name" value="YbaB_DNA_bd"/>
    <property type="match status" value="1"/>
</dbReference>
<evidence type="ECO:0000256" key="7">
    <source>
        <dbReference type="SAM" id="Coils"/>
    </source>
</evidence>
<keyword evidence="7" id="KW-0175">Coiled coil</keyword>
<dbReference type="EMBL" id="HBGG01018951">
    <property type="protein sequence ID" value="CAD9207545.1"/>
    <property type="molecule type" value="Transcribed_RNA"/>
</dbReference>
<keyword evidence="3" id="KW-0934">Plastid</keyword>